<evidence type="ECO:0000313" key="3">
    <source>
        <dbReference type="EMBL" id="MBV2132205.1"/>
    </source>
</evidence>
<protein>
    <recommendedName>
        <fullName evidence="5">Lipoprotein</fullName>
    </recommendedName>
</protein>
<name>A0ABS6MTX2_9GAMM</name>
<keyword evidence="4" id="KW-1185">Reference proteome</keyword>
<dbReference type="PROSITE" id="PS51257">
    <property type="entry name" value="PROKAR_LIPOPROTEIN"/>
    <property type="match status" value="1"/>
</dbReference>
<evidence type="ECO:0000256" key="2">
    <source>
        <dbReference type="SAM" id="SignalP"/>
    </source>
</evidence>
<feature type="signal peptide" evidence="2">
    <location>
        <begin position="1"/>
        <end position="22"/>
    </location>
</feature>
<dbReference type="RefSeq" id="WP_217680117.1">
    <property type="nucleotide sequence ID" value="NZ_JAHRGL010000013.1"/>
</dbReference>
<dbReference type="EMBL" id="JAHRGL010000013">
    <property type="protein sequence ID" value="MBV2132205.1"/>
    <property type="molecule type" value="Genomic_DNA"/>
</dbReference>
<organism evidence="3 4">
    <name type="scientific">Geopseudomonas aromaticivorans</name>
    <dbReference type="NCBI Taxonomy" id="2849492"/>
    <lineage>
        <taxon>Bacteria</taxon>
        <taxon>Pseudomonadati</taxon>
        <taxon>Pseudomonadota</taxon>
        <taxon>Gammaproteobacteria</taxon>
        <taxon>Pseudomonadales</taxon>
        <taxon>Pseudomonadaceae</taxon>
        <taxon>Geopseudomonas</taxon>
    </lineage>
</organism>
<evidence type="ECO:0000256" key="1">
    <source>
        <dbReference type="SAM" id="MobiDB-lite"/>
    </source>
</evidence>
<reference evidence="3 4" key="1">
    <citation type="submission" date="2021-06" db="EMBL/GenBank/DDBJ databases">
        <title>Differences between aerobic and microaerobic xylene degrading microbial communities.</title>
        <authorList>
            <person name="Banerjee S."/>
            <person name="Tancsics A."/>
        </authorList>
    </citation>
    <scope>NUCLEOTIDE SEQUENCE [LARGE SCALE GENOMIC DNA]</scope>
    <source>
        <strain evidence="3 4">MAP12</strain>
    </source>
</reference>
<accession>A0ABS6MTX2</accession>
<evidence type="ECO:0008006" key="5">
    <source>
        <dbReference type="Google" id="ProtNLM"/>
    </source>
</evidence>
<gene>
    <name evidence="3" type="ORF">KRX52_05255</name>
</gene>
<sequence>MNKTLKMTALGLVLVGLAGCDAAEQSAQKLTEKAEQAVQDVAREAVDETLQQLNKQVDQVQQSTNKWLGKPLAEDAQQDEAREDLPAASEPAEPVDKTAVET</sequence>
<feature type="chain" id="PRO_5045600342" description="Lipoprotein" evidence="2">
    <location>
        <begin position="23"/>
        <end position="102"/>
    </location>
</feature>
<comment type="caution">
    <text evidence="3">The sequence shown here is derived from an EMBL/GenBank/DDBJ whole genome shotgun (WGS) entry which is preliminary data.</text>
</comment>
<dbReference type="Proteomes" id="UP000813068">
    <property type="component" value="Unassembled WGS sequence"/>
</dbReference>
<feature type="region of interest" description="Disordered" evidence="1">
    <location>
        <begin position="60"/>
        <end position="102"/>
    </location>
</feature>
<evidence type="ECO:0000313" key="4">
    <source>
        <dbReference type="Proteomes" id="UP000813068"/>
    </source>
</evidence>
<keyword evidence="2" id="KW-0732">Signal</keyword>
<proteinExistence type="predicted"/>